<dbReference type="Proteomes" id="UP000054858">
    <property type="component" value="Unassembled WGS sequence"/>
</dbReference>
<evidence type="ECO:0000256" key="1">
    <source>
        <dbReference type="SAM" id="Coils"/>
    </source>
</evidence>
<keyword evidence="3" id="KW-1133">Transmembrane helix</keyword>
<evidence type="ECO:0000256" key="3">
    <source>
        <dbReference type="SAM" id="Phobius"/>
    </source>
</evidence>
<protein>
    <submittedName>
        <fullName evidence="4">Coiled-coil protein</fullName>
    </submittedName>
</protein>
<dbReference type="AlphaFoldDB" id="A0A0W0X4R0"/>
<feature type="transmembrane region" description="Helical" evidence="3">
    <location>
        <begin position="289"/>
        <end position="308"/>
    </location>
</feature>
<dbReference type="EMBL" id="LNYP01000019">
    <property type="protein sequence ID" value="KTD39533.1"/>
    <property type="molecule type" value="Genomic_DNA"/>
</dbReference>
<comment type="caution">
    <text evidence="4">The sequence shown here is derived from an EMBL/GenBank/DDBJ whole genome shotgun (WGS) entry which is preliminary data.</text>
</comment>
<feature type="transmembrane region" description="Helical" evidence="3">
    <location>
        <begin position="147"/>
        <end position="168"/>
    </location>
</feature>
<gene>
    <name evidence="4" type="ORF">Loak_0959</name>
</gene>
<dbReference type="RefSeq" id="WP_058388851.1">
    <property type="nucleotide sequence ID" value="NZ_LCUA01000007.1"/>
</dbReference>
<name>A0A0W0X4R0_9GAMM</name>
<organism evidence="4 5">
    <name type="scientific">Legionella oakridgensis</name>
    <dbReference type="NCBI Taxonomy" id="29423"/>
    <lineage>
        <taxon>Bacteria</taxon>
        <taxon>Pseudomonadati</taxon>
        <taxon>Pseudomonadota</taxon>
        <taxon>Gammaproteobacteria</taxon>
        <taxon>Legionellales</taxon>
        <taxon>Legionellaceae</taxon>
        <taxon>Legionella</taxon>
    </lineage>
</organism>
<sequence>MNKIRSEEQQQVLLQQLLHMQKPVSFKPTAPKQRSVITAGLKRMPVVAEIGHHVAESGIEVTHFSELEGAFTHAEHAAKSLSNGFHLAALAFGIINFVRIPAIYLFSWMLGETIPVSLSKNVRWLYSSILVGLAVTALAAPVAAVPIALAGALLGLGASLLGLGAFYYRKMQLREELENITHEIAEKEQALAALQKEALDKERHLRQAFDAGEDETIKQLHMDVMLMQQEFDELKIKLQQLHDNQSVLEKKQLKRGTLGFVDRILGVGLASLAVIGVALSLFFPPVGAGILAISAMAGSVYVLGRITYPLIKKWLGTGEPLQSTSAKDDRIPAANTDESLSFEEKINRSEAMQDNVTEIERVHESTADLIQQLGLAAIEEKLKPEHLASHEDKKSSRADLKNRISSFSIKEEEEEDSREGESVHL</sequence>
<evidence type="ECO:0000256" key="2">
    <source>
        <dbReference type="SAM" id="MobiDB-lite"/>
    </source>
</evidence>
<keyword evidence="1" id="KW-0175">Coiled coil</keyword>
<feature type="transmembrane region" description="Helical" evidence="3">
    <location>
        <begin position="260"/>
        <end position="283"/>
    </location>
</feature>
<proteinExistence type="predicted"/>
<feature type="transmembrane region" description="Helical" evidence="3">
    <location>
        <begin position="85"/>
        <end position="110"/>
    </location>
</feature>
<feature type="compositionally biased region" description="Basic and acidic residues" evidence="2">
    <location>
        <begin position="384"/>
        <end position="402"/>
    </location>
</feature>
<feature type="coiled-coil region" evidence="1">
    <location>
        <begin position="170"/>
        <end position="251"/>
    </location>
</feature>
<dbReference type="PATRIC" id="fig|29423.5.peg.1009"/>
<keyword evidence="3" id="KW-0812">Transmembrane</keyword>
<keyword evidence="3" id="KW-0472">Membrane</keyword>
<evidence type="ECO:0000313" key="5">
    <source>
        <dbReference type="Proteomes" id="UP000054858"/>
    </source>
</evidence>
<feature type="transmembrane region" description="Helical" evidence="3">
    <location>
        <begin position="122"/>
        <end position="141"/>
    </location>
</feature>
<accession>A0A0W0X4R0</accession>
<evidence type="ECO:0000313" key="4">
    <source>
        <dbReference type="EMBL" id="KTD39533.1"/>
    </source>
</evidence>
<feature type="region of interest" description="Disordered" evidence="2">
    <location>
        <begin position="384"/>
        <end position="425"/>
    </location>
</feature>
<reference evidence="4 5" key="1">
    <citation type="submission" date="2015-11" db="EMBL/GenBank/DDBJ databases">
        <title>Genomic analysis of 38 Legionella species identifies large and diverse effector repertoires.</title>
        <authorList>
            <person name="Burstein D."/>
            <person name="Amaro F."/>
            <person name="Zusman T."/>
            <person name="Lifshitz Z."/>
            <person name="Cohen O."/>
            <person name="Gilbert J.A."/>
            <person name="Pupko T."/>
            <person name="Shuman H.A."/>
            <person name="Segal G."/>
        </authorList>
    </citation>
    <scope>NUCLEOTIDE SEQUENCE [LARGE SCALE GENOMIC DNA]</scope>
    <source>
        <strain evidence="4 5">Oak Ridge-10</strain>
    </source>
</reference>